<sequence length="207" mass="22823">MQTTTAGQHRVLGDAPDRDGFLLLDRADHEPVRVAADGYDGDLADAVAALRPGYLVDATLVWDDGDARFESVDVQKRTLFTFARGVSGLFEAALETMEEAHQEGLGVTGRPTFSTDNEPNGAVYAFAQQPGERDVFDEIRTGALPVEPLIDRLDEEDDDAHEVFVFDPIDHDFVVVYLVLHRDSVLADTVRDTYDCPRPAEVDLETS</sequence>
<dbReference type="RefSeq" id="WP_089668002.1">
    <property type="nucleotide sequence ID" value="NZ_FOJA01000001.1"/>
</dbReference>
<dbReference type="EMBL" id="FOJA01000001">
    <property type="protein sequence ID" value="SEV97802.1"/>
    <property type="molecule type" value="Genomic_DNA"/>
</dbReference>
<dbReference type="AlphaFoldDB" id="A0A1I0NA78"/>
<organism evidence="1 2">
    <name type="scientific">Halobacterium jilantaiense</name>
    <dbReference type="NCBI Taxonomy" id="355548"/>
    <lineage>
        <taxon>Archaea</taxon>
        <taxon>Methanobacteriati</taxon>
        <taxon>Methanobacteriota</taxon>
        <taxon>Stenosarchaea group</taxon>
        <taxon>Halobacteria</taxon>
        <taxon>Halobacteriales</taxon>
        <taxon>Halobacteriaceae</taxon>
        <taxon>Halobacterium</taxon>
    </lineage>
</organism>
<protein>
    <submittedName>
        <fullName evidence="1">Uncharacterized protein</fullName>
    </submittedName>
</protein>
<proteinExistence type="predicted"/>
<reference evidence="1 2" key="1">
    <citation type="submission" date="2016-10" db="EMBL/GenBank/DDBJ databases">
        <authorList>
            <person name="de Groot N.N."/>
        </authorList>
    </citation>
    <scope>NUCLEOTIDE SEQUENCE [LARGE SCALE GENOMIC DNA]</scope>
    <source>
        <strain evidence="1 2">CGMCC 1.5337</strain>
    </source>
</reference>
<accession>A0A1I0NA78</accession>
<keyword evidence="2" id="KW-1185">Reference proteome</keyword>
<dbReference type="OrthoDB" id="212231at2157"/>
<evidence type="ECO:0000313" key="2">
    <source>
        <dbReference type="Proteomes" id="UP000198518"/>
    </source>
</evidence>
<gene>
    <name evidence="1" type="ORF">SAMN04487945_0699</name>
</gene>
<name>A0A1I0NA78_9EURY</name>
<dbReference type="InterPro" id="IPR046604">
    <property type="entry name" value="DUF6663"/>
</dbReference>
<dbReference type="Pfam" id="PF20368">
    <property type="entry name" value="DUF6663"/>
    <property type="match status" value="1"/>
</dbReference>
<evidence type="ECO:0000313" key="1">
    <source>
        <dbReference type="EMBL" id="SEV97802.1"/>
    </source>
</evidence>
<dbReference type="Proteomes" id="UP000198518">
    <property type="component" value="Unassembled WGS sequence"/>
</dbReference>